<dbReference type="EMBL" id="SOZE01000007">
    <property type="protein sequence ID" value="TFF38265.1"/>
    <property type="molecule type" value="Genomic_DNA"/>
</dbReference>
<dbReference type="SUPFAM" id="SSF110997">
    <property type="entry name" value="Sporulation related repeat"/>
    <property type="match status" value="1"/>
</dbReference>
<evidence type="ECO:0000313" key="3">
    <source>
        <dbReference type="EMBL" id="TFF38265.1"/>
    </source>
</evidence>
<dbReference type="AlphaFoldDB" id="A0A4Y8SI09"/>
<reference evidence="3 4" key="1">
    <citation type="journal article" date="2017" name="Int. J. Syst. Evol. Microbiol.">
        <title>Mucilaginibacterpsychrotolerans sp. nov., isolated from peatlands.</title>
        <authorList>
            <person name="Deng Y."/>
            <person name="Shen L."/>
            <person name="Xu B."/>
            <person name="Liu Y."/>
            <person name="Gu Z."/>
            <person name="Liu H."/>
            <person name="Zhou Y."/>
        </authorList>
    </citation>
    <scope>NUCLEOTIDE SEQUENCE [LARGE SCALE GENOMIC DNA]</scope>
    <source>
        <strain evidence="3 4">NH7-4</strain>
    </source>
</reference>
<dbReference type="InterPro" id="IPR036680">
    <property type="entry name" value="SPOR-like_sf"/>
</dbReference>
<dbReference type="RefSeq" id="WP_133229993.1">
    <property type="nucleotide sequence ID" value="NZ_SOZE01000007.1"/>
</dbReference>
<dbReference type="Gene3D" id="3.30.70.1070">
    <property type="entry name" value="Sporulation related repeat"/>
    <property type="match status" value="1"/>
</dbReference>
<accession>A0A4Y8SI09</accession>
<protein>
    <submittedName>
        <fullName evidence="3">SPOR domain-containing protein</fullName>
    </submittedName>
</protein>
<sequence>MKRAIFDHKAMLSLIKCCSFFMLLFLSASASAQTKGKVVVVRSALFDTLLAKRALLNRNGGSVNAGGAYTSNYGYRLQVYSGTSRNAAYAAQAKFNSEYPEIRSYMSYHEPYFKVKVGDFRTRLEAEKMKAALQSLFQAMFIVSEKIIPPKTVINND</sequence>
<feature type="domain" description="SPOR" evidence="2">
    <location>
        <begin position="69"/>
        <end position="146"/>
    </location>
</feature>
<dbReference type="GO" id="GO:0042834">
    <property type="term" value="F:peptidoglycan binding"/>
    <property type="evidence" value="ECO:0007669"/>
    <property type="project" value="InterPro"/>
</dbReference>
<evidence type="ECO:0000259" key="2">
    <source>
        <dbReference type="PROSITE" id="PS51724"/>
    </source>
</evidence>
<feature type="signal peptide" evidence="1">
    <location>
        <begin position="1"/>
        <end position="32"/>
    </location>
</feature>
<evidence type="ECO:0000313" key="4">
    <source>
        <dbReference type="Proteomes" id="UP000297540"/>
    </source>
</evidence>
<dbReference type="OrthoDB" id="2473397at2"/>
<name>A0A4Y8SI09_9SPHI</name>
<keyword evidence="4" id="KW-1185">Reference proteome</keyword>
<proteinExistence type="predicted"/>
<dbReference type="Pfam" id="PF05036">
    <property type="entry name" value="SPOR"/>
    <property type="match status" value="1"/>
</dbReference>
<comment type="caution">
    <text evidence="3">The sequence shown here is derived from an EMBL/GenBank/DDBJ whole genome shotgun (WGS) entry which is preliminary data.</text>
</comment>
<feature type="chain" id="PRO_5021299328" evidence="1">
    <location>
        <begin position="33"/>
        <end position="157"/>
    </location>
</feature>
<gene>
    <name evidence="3" type="ORF">E2R66_09530</name>
</gene>
<keyword evidence="1" id="KW-0732">Signal</keyword>
<dbReference type="InterPro" id="IPR007730">
    <property type="entry name" value="SPOR-like_dom"/>
</dbReference>
<dbReference type="PROSITE" id="PS51724">
    <property type="entry name" value="SPOR"/>
    <property type="match status" value="1"/>
</dbReference>
<evidence type="ECO:0000256" key="1">
    <source>
        <dbReference type="SAM" id="SignalP"/>
    </source>
</evidence>
<dbReference type="Proteomes" id="UP000297540">
    <property type="component" value="Unassembled WGS sequence"/>
</dbReference>
<organism evidence="3 4">
    <name type="scientific">Mucilaginibacter psychrotolerans</name>
    <dbReference type="NCBI Taxonomy" id="1524096"/>
    <lineage>
        <taxon>Bacteria</taxon>
        <taxon>Pseudomonadati</taxon>
        <taxon>Bacteroidota</taxon>
        <taxon>Sphingobacteriia</taxon>
        <taxon>Sphingobacteriales</taxon>
        <taxon>Sphingobacteriaceae</taxon>
        <taxon>Mucilaginibacter</taxon>
    </lineage>
</organism>